<name>K0TKE4_THAOC</name>
<protein>
    <submittedName>
        <fullName evidence="2">Uncharacterized protein</fullName>
    </submittedName>
</protein>
<sequence>MFHLHLELVLCLLFYFYFKFKLKPGTDSFLTAVVVDQRASLLALISAILRAVVCGCCCRTTSSDWTAGCTDSSPTPPCSLVETSWAVRFGGMADKGGKEQPQTRTRKRQRHDCKLPSAAYPAARGGQGGRGQVEAYVSRQPRGGSRYRGPSQQQAVLVPTLMLQPQSADSADAADLTAASSSMPCANATVKYATEIGAKRPRSLARTAAVESHPSRGGSKGSGAPAVATFVATFPEAVFLVELRRPPSRGNTSGAVPSSRHGRGPILSSPSVPTPLLISRVSHKCQCSSCRDAASAAVLCRLCPPSHRTGPPRT</sequence>
<feature type="region of interest" description="Disordered" evidence="1">
    <location>
        <begin position="92"/>
        <end position="133"/>
    </location>
</feature>
<dbReference type="EMBL" id="AGNL01003581">
    <property type="protein sequence ID" value="EJK74531.1"/>
    <property type="molecule type" value="Genomic_DNA"/>
</dbReference>
<keyword evidence="3" id="KW-1185">Reference proteome</keyword>
<accession>K0TKE4</accession>
<evidence type="ECO:0000313" key="3">
    <source>
        <dbReference type="Proteomes" id="UP000266841"/>
    </source>
</evidence>
<evidence type="ECO:0000256" key="1">
    <source>
        <dbReference type="SAM" id="MobiDB-lite"/>
    </source>
</evidence>
<organism evidence="2 3">
    <name type="scientific">Thalassiosira oceanica</name>
    <name type="common">Marine diatom</name>
    <dbReference type="NCBI Taxonomy" id="159749"/>
    <lineage>
        <taxon>Eukaryota</taxon>
        <taxon>Sar</taxon>
        <taxon>Stramenopiles</taxon>
        <taxon>Ochrophyta</taxon>
        <taxon>Bacillariophyta</taxon>
        <taxon>Coscinodiscophyceae</taxon>
        <taxon>Thalassiosirophycidae</taxon>
        <taxon>Thalassiosirales</taxon>
        <taxon>Thalassiosiraceae</taxon>
        <taxon>Thalassiosira</taxon>
    </lineage>
</organism>
<dbReference type="Proteomes" id="UP000266841">
    <property type="component" value="Unassembled WGS sequence"/>
</dbReference>
<feature type="region of interest" description="Disordered" evidence="1">
    <location>
        <begin position="245"/>
        <end position="271"/>
    </location>
</feature>
<gene>
    <name evidence="2" type="ORF">THAOC_03784</name>
</gene>
<dbReference type="AlphaFoldDB" id="K0TKE4"/>
<comment type="caution">
    <text evidence="2">The sequence shown here is derived from an EMBL/GenBank/DDBJ whole genome shotgun (WGS) entry which is preliminary data.</text>
</comment>
<reference evidence="2 3" key="1">
    <citation type="journal article" date="2012" name="Genome Biol.">
        <title>Genome and low-iron response of an oceanic diatom adapted to chronic iron limitation.</title>
        <authorList>
            <person name="Lommer M."/>
            <person name="Specht M."/>
            <person name="Roy A.S."/>
            <person name="Kraemer L."/>
            <person name="Andreson R."/>
            <person name="Gutowska M.A."/>
            <person name="Wolf J."/>
            <person name="Bergner S.V."/>
            <person name="Schilhabel M.B."/>
            <person name="Klostermeier U.C."/>
            <person name="Beiko R.G."/>
            <person name="Rosenstiel P."/>
            <person name="Hippler M."/>
            <person name="Laroche J."/>
        </authorList>
    </citation>
    <scope>NUCLEOTIDE SEQUENCE [LARGE SCALE GENOMIC DNA]</scope>
    <source>
        <strain evidence="2 3">CCMP1005</strain>
    </source>
</reference>
<proteinExistence type="predicted"/>
<feature type="non-terminal residue" evidence="2">
    <location>
        <position position="314"/>
    </location>
</feature>
<evidence type="ECO:0000313" key="2">
    <source>
        <dbReference type="EMBL" id="EJK74531.1"/>
    </source>
</evidence>